<feature type="compositionally biased region" description="Acidic residues" evidence="1">
    <location>
        <begin position="1146"/>
        <end position="1158"/>
    </location>
</feature>
<feature type="compositionally biased region" description="Low complexity" evidence="1">
    <location>
        <begin position="88"/>
        <end position="98"/>
    </location>
</feature>
<protein>
    <submittedName>
        <fullName evidence="2">Uncharacterized protein</fullName>
    </submittedName>
</protein>
<accession>A0A165HYK3</accession>
<dbReference type="AlphaFoldDB" id="A0A165HYK3"/>
<evidence type="ECO:0000313" key="2">
    <source>
        <dbReference type="EMBL" id="KZT59914.1"/>
    </source>
</evidence>
<reference evidence="2 3" key="1">
    <citation type="journal article" date="2016" name="Mol. Biol. Evol.">
        <title>Comparative Genomics of Early-Diverging Mushroom-Forming Fungi Provides Insights into the Origins of Lignocellulose Decay Capabilities.</title>
        <authorList>
            <person name="Nagy L.G."/>
            <person name="Riley R."/>
            <person name="Tritt A."/>
            <person name="Adam C."/>
            <person name="Daum C."/>
            <person name="Floudas D."/>
            <person name="Sun H."/>
            <person name="Yadav J.S."/>
            <person name="Pangilinan J."/>
            <person name="Larsson K.H."/>
            <person name="Matsuura K."/>
            <person name="Barry K."/>
            <person name="Labutti K."/>
            <person name="Kuo R."/>
            <person name="Ohm R.A."/>
            <person name="Bhattacharya S.S."/>
            <person name="Shirouzu T."/>
            <person name="Yoshinaga Y."/>
            <person name="Martin F.M."/>
            <person name="Grigoriev I.V."/>
            <person name="Hibbett D.S."/>
        </authorList>
    </citation>
    <scope>NUCLEOTIDE SEQUENCE [LARGE SCALE GENOMIC DNA]</scope>
    <source>
        <strain evidence="2 3">HHB12733</strain>
    </source>
</reference>
<evidence type="ECO:0000313" key="3">
    <source>
        <dbReference type="Proteomes" id="UP000076842"/>
    </source>
</evidence>
<dbReference type="InParanoid" id="A0A165HYK3"/>
<feature type="region of interest" description="Disordered" evidence="1">
    <location>
        <begin position="1052"/>
        <end position="1089"/>
    </location>
</feature>
<sequence>MVRMTAGRLGYEDGCWQGRRTDRFIGMEDSTEMARPLPLSQERHQLDIVANQKAWRTRAGTAQRKASVLATLSASVTISAGRMNSRDASGPSSPAGGSVHSADPRGDAWEWTDVEERINTEFPARLEAIMSALGQMFRWKEQYEERDKERTEREMLDWSGILNPAVSFYYNLGMSDSHPACLTKRIDDMLAVVERLYARGLKSPMNAGRGLNVKQLPDSYFLRSNCFSNVRNGSRPYPNTIWKSDGSLNVSYIDLGRSGSEPMRKKLGPEERLRWATAKMVERYLLLLGDVPDIKVQGNDYHLHYQICAKSLWVRVSIRMGEIITNGTQSLLRRAMEALRQTDHIAGTLYLYLFRLSIHARKAMCFCRVSIDNTILSDEFLPMCLRQYALGRTPSLWGDVNVESRRKAEKDEWWHWTRRSRKDAIEGVLDRHFGENLLSVVMPDVKWESQPPVAASSIFLDIALDAWIKYCILCATGGIGASARMCKALEVHLRTLNDLLESRPNEKLPIPLNILLANNLPEKVLSRCPNLPDLELLTYEELDRAYWARKLKSAKAAYDERGDLFEACGTIGLFYAAYDVGAAEALGSSCNETAMVLLHAIRRAIETKTAPAGLQEEAPDVLIVPRFIRQQFTPAYPEYSNAMDIASTRALLHKSAKPRGKRRSSGDANDESTEDISPIASRHALDDEVSEPPVKGSSVEYANEMPTQDAMEPVQGDDARELSQDMNDGPLPHEDTDGADEGNGGWPVGDQVLQQTEGIDIHDDGLEVERTVADASGDAAQDAAKLGVGVNDALQQQNRTGAPDQTNDFHGSTARRRRTSTPMPSPELQAPNAGETSLERINLRTRSRRRAPGFSRVVTDDEALSAPVSERTRSKRKRRREPTAPEDDGPLDASNIDVEMDPRRKDYAYYQGNDFSKRTIFKLLPRRSKDEVRRTWCRTDEENFGRRITPKQMLVDRISVPEMRRVGCTELGWPGEEVTTAKTVKYVNEETGELTEEFKRLEFCEDRGENSKCTECTVTGSNCFVEMLDMSKGKVAYWAWQRAATAARKNTEAQLNISKQQDEAETEEDTRSRDAAGGDKDAVYHLGRKTKRNLIRPSMAKMWERKKALLNLQGDRPVTKSAKQVQVKKEEEEEEEARQQKHSTSDEVDETGEDMGAT</sequence>
<feature type="compositionally biased region" description="Basic residues" evidence="1">
    <location>
        <begin position="652"/>
        <end position="663"/>
    </location>
</feature>
<dbReference type="EMBL" id="KV423936">
    <property type="protein sequence ID" value="KZT59914.1"/>
    <property type="molecule type" value="Genomic_DNA"/>
</dbReference>
<dbReference type="Proteomes" id="UP000076842">
    <property type="component" value="Unassembled WGS sequence"/>
</dbReference>
<feature type="compositionally biased region" description="Polar residues" evidence="1">
    <location>
        <begin position="797"/>
        <end position="810"/>
    </location>
</feature>
<feature type="region of interest" description="Disordered" evidence="1">
    <location>
        <begin position="82"/>
        <end position="106"/>
    </location>
</feature>
<gene>
    <name evidence="2" type="ORF">CALCODRAFT_507263</name>
</gene>
<feature type="region of interest" description="Disordered" evidence="1">
    <location>
        <begin position="652"/>
        <end position="750"/>
    </location>
</feature>
<feature type="compositionally biased region" description="Basic and acidic residues" evidence="1">
    <location>
        <begin position="1069"/>
        <end position="1083"/>
    </location>
</feature>
<organism evidence="2 3">
    <name type="scientific">Calocera cornea HHB12733</name>
    <dbReference type="NCBI Taxonomy" id="1353952"/>
    <lineage>
        <taxon>Eukaryota</taxon>
        <taxon>Fungi</taxon>
        <taxon>Dikarya</taxon>
        <taxon>Basidiomycota</taxon>
        <taxon>Agaricomycotina</taxon>
        <taxon>Dacrymycetes</taxon>
        <taxon>Dacrymycetales</taxon>
        <taxon>Dacrymycetaceae</taxon>
        <taxon>Calocera</taxon>
    </lineage>
</organism>
<feature type="region of interest" description="Disordered" evidence="1">
    <location>
        <begin position="797"/>
        <end position="896"/>
    </location>
</feature>
<evidence type="ECO:0000256" key="1">
    <source>
        <dbReference type="SAM" id="MobiDB-lite"/>
    </source>
</evidence>
<proteinExistence type="predicted"/>
<feature type="region of interest" description="Disordered" evidence="1">
    <location>
        <begin position="1106"/>
        <end position="1158"/>
    </location>
</feature>
<name>A0A165HYK3_9BASI</name>
<keyword evidence="3" id="KW-1185">Reference proteome</keyword>